<evidence type="ECO:0000256" key="1">
    <source>
        <dbReference type="SAM" id="MobiDB-lite"/>
    </source>
</evidence>
<proteinExistence type="predicted"/>
<dbReference type="EMBL" id="JAACXV010013850">
    <property type="protein sequence ID" value="KAF7272101.1"/>
    <property type="molecule type" value="Genomic_DNA"/>
</dbReference>
<feature type="region of interest" description="Disordered" evidence="1">
    <location>
        <begin position="36"/>
        <end position="76"/>
    </location>
</feature>
<organism evidence="2 3">
    <name type="scientific">Rhynchophorus ferrugineus</name>
    <name type="common">Red palm weevil</name>
    <name type="synonym">Curculio ferrugineus</name>
    <dbReference type="NCBI Taxonomy" id="354439"/>
    <lineage>
        <taxon>Eukaryota</taxon>
        <taxon>Metazoa</taxon>
        <taxon>Ecdysozoa</taxon>
        <taxon>Arthropoda</taxon>
        <taxon>Hexapoda</taxon>
        <taxon>Insecta</taxon>
        <taxon>Pterygota</taxon>
        <taxon>Neoptera</taxon>
        <taxon>Endopterygota</taxon>
        <taxon>Coleoptera</taxon>
        <taxon>Polyphaga</taxon>
        <taxon>Cucujiformia</taxon>
        <taxon>Curculionidae</taxon>
        <taxon>Dryophthorinae</taxon>
        <taxon>Rhynchophorus</taxon>
    </lineage>
</organism>
<gene>
    <name evidence="2" type="ORF">GWI33_015087</name>
</gene>
<dbReference type="Proteomes" id="UP000625711">
    <property type="component" value="Unassembled WGS sequence"/>
</dbReference>
<reference evidence="2" key="1">
    <citation type="submission" date="2020-08" db="EMBL/GenBank/DDBJ databases">
        <title>Genome sequencing and assembly of the red palm weevil Rhynchophorus ferrugineus.</title>
        <authorList>
            <person name="Dias G.B."/>
            <person name="Bergman C.M."/>
            <person name="Manee M."/>
        </authorList>
    </citation>
    <scope>NUCLEOTIDE SEQUENCE</scope>
    <source>
        <strain evidence="2">AA-2017</strain>
        <tissue evidence="2">Whole larva</tissue>
    </source>
</reference>
<evidence type="ECO:0000313" key="2">
    <source>
        <dbReference type="EMBL" id="KAF7272101.1"/>
    </source>
</evidence>
<name>A0A834M8F2_RHYFE</name>
<protein>
    <submittedName>
        <fullName evidence="2">Uncharacterized protein</fullName>
    </submittedName>
</protein>
<sequence>MSKLNCGWCKDRGPGALIGPDPILLVIKSRPWERPASRLSLPQDGEGSSPDVGKGNDRKNRRHKKGSPDFPSDRRNVGIRLRKVLRSCSRELDVAQQAQIMNIRTVLFLVKEAAGVGEMGMGTVVGPGVMTLSGNFQG</sequence>
<evidence type="ECO:0000313" key="3">
    <source>
        <dbReference type="Proteomes" id="UP000625711"/>
    </source>
</evidence>
<accession>A0A834M8F2</accession>
<dbReference type="AlphaFoldDB" id="A0A834M8F2"/>
<comment type="caution">
    <text evidence="2">The sequence shown here is derived from an EMBL/GenBank/DDBJ whole genome shotgun (WGS) entry which is preliminary data.</text>
</comment>
<keyword evidence="3" id="KW-1185">Reference proteome</keyword>